<reference evidence="4 5" key="1">
    <citation type="journal article" date="2018" name="Front. Microbiol.">
        <title>Genome-Wide Analysis of Corynespora cassiicola Leaf Fall Disease Putative Effectors.</title>
        <authorList>
            <person name="Lopez D."/>
            <person name="Ribeiro S."/>
            <person name="Label P."/>
            <person name="Fumanal B."/>
            <person name="Venisse J.S."/>
            <person name="Kohler A."/>
            <person name="de Oliveira R.R."/>
            <person name="Labutti K."/>
            <person name="Lipzen A."/>
            <person name="Lail K."/>
            <person name="Bauer D."/>
            <person name="Ohm R.A."/>
            <person name="Barry K.W."/>
            <person name="Spatafora J."/>
            <person name="Grigoriev I.V."/>
            <person name="Martin F.M."/>
            <person name="Pujade-Renaud V."/>
        </authorList>
    </citation>
    <scope>NUCLEOTIDE SEQUENCE [LARGE SCALE GENOMIC DNA]</scope>
    <source>
        <strain evidence="4 5">Philippines</strain>
    </source>
</reference>
<dbReference type="PANTHER" id="PTHR11188">
    <property type="entry name" value="ARRESTIN DOMAIN CONTAINING PROTEIN"/>
    <property type="match status" value="1"/>
</dbReference>
<feature type="region of interest" description="Disordered" evidence="2">
    <location>
        <begin position="572"/>
        <end position="844"/>
    </location>
</feature>
<proteinExistence type="inferred from homology"/>
<dbReference type="InterPro" id="IPR014752">
    <property type="entry name" value="Arrestin-like_C"/>
</dbReference>
<keyword evidence="5" id="KW-1185">Reference proteome</keyword>
<organism evidence="4 5">
    <name type="scientific">Corynespora cassiicola Philippines</name>
    <dbReference type="NCBI Taxonomy" id="1448308"/>
    <lineage>
        <taxon>Eukaryota</taxon>
        <taxon>Fungi</taxon>
        <taxon>Dikarya</taxon>
        <taxon>Ascomycota</taxon>
        <taxon>Pezizomycotina</taxon>
        <taxon>Dothideomycetes</taxon>
        <taxon>Pleosporomycetidae</taxon>
        <taxon>Pleosporales</taxon>
        <taxon>Corynesporascaceae</taxon>
        <taxon>Corynespora</taxon>
    </lineage>
</organism>
<dbReference type="GO" id="GO:0005829">
    <property type="term" value="C:cytosol"/>
    <property type="evidence" value="ECO:0007669"/>
    <property type="project" value="TreeGrafter"/>
</dbReference>
<evidence type="ECO:0000256" key="1">
    <source>
        <dbReference type="ARBA" id="ARBA00037950"/>
    </source>
</evidence>
<feature type="compositionally biased region" description="Basic and acidic residues" evidence="2">
    <location>
        <begin position="834"/>
        <end position="844"/>
    </location>
</feature>
<protein>
    <recommendedName>
        <fullName evidence="3">Arrestin C-terminal-like domain-containing protein</fullName>
    </recommendedName>
</protein>
<gene>
    <name evidence="4" type="ORF">BS50DRAFT_63310</name>
</gene>
<dbReference type="GO" id="GO:0030674">
    <property type="term" value="F:protein-macromolecule adaptor activity"/>
    <property type="evidence" value="ECO:0007669"/>
    <property type="project" value="TreeGrafter"/>
</dbReference>
<feature type="compositionally biased region" description="Basic residues" evidence="2">
    <location>
        <begin position="188"/>
        <end position="199"/>
    </location>
</feature>
<dbReference type="SUPFAM" id="SSF81296">
    <property type="entry name" value="E set domains"/>
    <property type="match status" value="1"/>
</dbReference>
<dbReference type="InterPro" id="IPR014756">
    <property type="entry name" value="Ig_E-set"/>
</dbReference>
<dbReference type="GO" id="GO:0005886">
    <property type="term" value="C:plasma membrane"/>
    <property type="evidence" value="ECO:0007669"/>
    <property type="project" value="TreeGrafter"/>
</dbReference>
<feature type="compositionally biased region" description="Basic and acidic residues" evidence="2">
    <location>
        <begin position="745"/>
        <end position="760"/>
    </location>
</feature>
<dbReference type="PANTHER" id="PTHR11188:SF161">
    <property type="entry name" value="PH-RESPONSE REGULATOR PROTEIN PALF_RIM8"/>
    <property type="match status" value="1"/>
</dbReference>
<evidence type="ECO:0000259" key="3">
    <source>
        <dbReference type="SMART" id="SM01017"/>
    </source>
</evidence>
<sequence length="844" mass="90486">MCATYKSKTRNFADFHIQPDDPHRQYAPGDLISGSVIIKVLKPLRITHLVVSLHGYAQVFKNPNSPGDAYKNYSTTVGTGKGRKTGSYFGNGFASLFEDEVVLCGEGRLGEGVYHFNFELEFPTKGLPSSIDFERGTVSYMLTSTLTRPTTISPTASCDTPVNLMETIDVAPIPAPKPRVISLEPISRRQRTKPPKKRPAVSETGRQGAEPSDSVRNGRVSELNSVAEESEGPGSPSPSDVSFDSQGSSGGASGTEYGVRSINTAVDGLQNGSRTTVSSKTITATIDVLKGGVLRGDSIPIKISVNHTKHVRSLKGIIVTLYRQARVDMHPALPVLQNSKGDKLKSEDYYPKSKTGLGGLSLSSAGSSHLFRKDLSQSFAPLFVDPRTLTAEVKCAVRVPDEAFPTISNVPGAMISFRYYIEVIVDIQGKLSALDRVVPNGGLVAVPNGPVSGTGKSEDGNTFSTWGGSFVDTDAIRREKGVISCSFEVVIGTKDSDRNGKQRQQVLEQGYGQPSVHEIPYGPNGEAYSAVGTDHDYYYGDESQWYGHYGYEGQYAHDGSYYDAPGYHEGHGYHNGHGYHESTVAEPPYHPPVNQENEEELSEKERIKRAEARLLPSQPPGEAGPSSPPATQGIPPSAPMLPEDDEPHPPYFPPSSSSTPHPPPPFSSAPSSSSRPGMNSLPRRMTGDDARSATGSSLTINANPHSPAVHTNGNDPNGTKPLPAVPNHTLSPAPEYFPSSSSHVEPTDDKHEMQRRRLEIEASAPPTQISDDEQPSAPPTTDMQHLTLAPSAPMLDDDDEGLVDAVRPGRGGASNSSNNGAGSSNAGASSPSKRHSEALPEYQR</sequence>
<evidence type="ECO:0000313" key="5">
    <source>
        <dbReference type="Proteomes" id="UP000240883"/>
    </source>
</evidence>
<dbReference type="Pfam" id="PF02752">
    <property type="entry name" value="Arrestin_C"/>
    <property type="match status" value="1"/>
</dbReference>
<dbReference type="InterPro" id="IPR011022">
    <property type="entry name" value="Arrestin_C-like"/>
</dbReference>
<comment type="similarity">
    <text evidence="1">Belongs to the arrestin family. PalF/RIM8 subfamily.</text>
</comment>
<dbReference type="AlphaFoldDB" id="A0A2T2NJL3"/>
<feature type="compositionally biased region" description="Basic and acidic residues" evidence="2">
    <location>
        <begin position="603"/>
        <end position="612"/>
    </location>
</feature>
<feature type="domain" description="Arrestin C-terminal-like" evidence="3">
    <location>
        <begin position="278"/>
        <end position="440"/>
    </location>
</feature>
<dbReference type="Proteomes" id="UP000240883">
    <property type="component" value="Unassembled WGS sequence"/>
</dbReference>
<dbReference type="GO" id="GO:0070086">
    <property type="term" value="P:ubiquitin-dependent endocytosis"/>
    <property type="evidence" value="ECO:0007669"/>
    <property type="project" value="TreeGrafter"/>
</dbReference>
<dbReference type="STRING" id="1448308.A0A2T2NJL3"/>
<evidence type="ECO:0000256" key="2">
    <source>
        <dbReference type="SAM" id="MobiDB-lite"/>
    </source>
</evidence>
<dbReference type="EMBL" id="KZ678137">
    <property type="protein sequence ID" value="PSN65622.1"/>
    <property type="molecule type" value="Genomic_DNA"/>
</dbReference>
<dbReference type="Pfam" id="PF00339">
    <property type="entry name" value="Arrestin_N"/>
    <property type="match status" value="1"/>
</dbReference>
<feature type="compositionally biased region" description="Low complexity" evidence="2">
    <location>
        <begin position="232"/>
        <end position="245"/>
    </location>
</feature>
<evidence type="ECO:0000313" key="4">
    <source>
        <dbReference type="EMBL" id="PSN65622.1"/>
    </source>
</evidence>
<dbReference type="SMART" id="SM01017">
    <property type="entry name" value="Arrestin_C"/>
    <property type="match status" value="1"/>
</dbReference>
<feature type="region of interest" description="Disordered" evidence="2">
    <location>
        <begin position="496"/>
        <end position="520"/>
    </location>
</feature>
<dbReference type="InterPro" id="IPR050357">
    <property type="entry name" value="Arrestin_domain-protein"/>
</dbReference>
<dbReference type="InterPro" id="IPR011021">
    <property type="entry name" value="Arrestin-like_N"/>
</dbReference>
<feature type="compositionally biased region" description="Polar residues" evidence="2">
    <location>
        <begin position="693"/>
        <end position="717"/>
    </location>
</feature>
<dbReference type="Gene3D" id="2.60.40.640">
    <property type="match status" value="2"/>
</dbReference>
<dbReference type="OrthoDB" id="7785529at2759"/>
<feature type="compositionally biased region" description="Low complexity" evidence="2">
    <location>
        <begin position="813"/>
        <end position="830"/>
    </location>
</feature>
<accession>A0A2T2NJL3</accession>
<name>A0A2T2NJL3_CORCC</name>
<feature type="region of interest" description="Disordered" evidence="2">
    <location>
        <begin position="179"/>
        <end position="256"/>
    </location>
</feature>
<dbReference type="GO" id="GO:0031625">
    <property type="term" value="F:ubiquitin protein ligase binding"/>
    <property type="evidence" value="ECO:0007669"/>
    <property type="project" value="TreeGrafter"/>
</dbReference>